<reference evidence="2 3" key="1">
    <citation type="journal article" date="2019" name="Genome Biol. Evol.">
        <title>Insights into the evolution of the New World diploid cottons (Gossypium, subgenus Houzingenia) based on genome sequencing.</title>
        <authorList>
            <person name="Grover C.E."/>
            <person name="Arick M.A. 2nd"/>
            <person name="Thrash A."/>
            <person name="Conover J.L."/>
            <person name="Sanders W.S."/>
            <person name="Peterson D.G."/>
            <person name="Frelichowski J.E."/>
            <person name="Scheffler J.A."/>
            <person name="Scheffler B.E."/>
            <person name="Wendel J.F."/>
        </authorList>
    </citation>
    <scope>NUCLEOTIDE SEQUENCE [LARGE SCALE GENOMIC DNA]</scope>
    <source>
        <strain evidence="2">5</strain>
        <tissue evidence="2">Leaf</tissue>
    </source>
</reference>
<feature type="non-terminal residue" evidence="2">
    <location>
        <position position="49"/>
    </location>
</feature>
<sequence>MSVASRTKSRRQKALHGGSSKQRKNILVVEEVWLSTTNMATPQSFVNDK</sequence>
<dbReference type="EMBL" id="JABEZY010257563">
    <property type="protein sequence ID" value="MBA0753699.1"/>
    <property type="molecule type" value="Genomic_DNA"/>
</dbReference>
<evidence type="ECO:0000256" key="1">
    <source>
        <dbReference type="SAM" id="MobiDB-lite"/>
    </source>
</evidence>
<accession>A0A7J9CYY2</accession>
<feature type="region of interest" description="Disordered" evidence="1">
    <location>
        <begin position="1"/>
        <end position="22"/>
    </location>
</feature>
<keyword evidence="3" id="KW-1185">Reference proteome</keyword>
<dbReference type="OrthoDB" id="10287211at2759"/>
<evidence type="ECO:0000313" key="2">
    <source>
        <dbReference type="EMBL" id="MBA0753699.1"/>
    </source>
</evidence>
<dbReference type="AlphaFoldDB" id="A0A7J9CYY2"/>
<dbReference type="Proteomes" id="UP000593579">
    <property type="component" value="Unassembled WGS sequence"/>
</dbReference>
<name>A0A7J9CYY2_GOSGO</name>
<comment type="caution">
    <text evidence="2">The sequence shown here is derived from an EMBL/GenBank/DDBJ whole genome shotgun (WGS) entry which is preliminary data.</text>
</comment>
<protein>
    <submittedName>
        <fullName evidence="2">Uncharacterized protein</fullName>
    </submittedName>
</protein>
<proteinExistence type="predicted"/>
<organism evidence="2 3">
    <name type="scientific">Gossypium gossypioides</name>
    <name type="common">Mexican cotton</name>
    <name type="synonym">Selera gossypioides</name>
    <dbReference type="NCBI Taxonomy" id="34282"/>
    <lineage>
        <taxon>Eukaryota</taxon>
        <taxon>Viridiplantae</taxon>
        <taxon>Streptophyta</taxon>
        <taxon>Embryophyta</taxon>
        <taxon>Tracheophyta</taxon>
        <taxon>Spermatophyta</taxon>
        <taxon>Magnoliopsida</taxon>
        <taxon>eudicotyledons</taxon>
        <taxon>Gunneridae</taxon>
        <taxon>Pentapetalae</taxon>
        <taxon>rosids</taxon>
        <taxon>malvids</taxon>
        <taxon>Malvales</taxon>
        <taxon>Malvaceae</taxon>
        <taxon>Malvoideae</taxon>
        <taxon>Gossypium</taxon>
    </lineage>
</organism>
<evidence type="ECO:0000313" key="3">
    <source>
        <dbReference type="Proteomes" id="UP000593579"/>
    </source>
</evidence>
<gene>
    <name evidence="2" type="ORF">Gogos_019978</name>
</gene>